<dbReference type="EMBL" id="JARK01001342">
    <property type="protein sequence ID" value="EYC29292.1"/>
    <property type="molecule type" value="Genomic_DNA"/>
</dbReference>
<comment type="caution">
    <text evidence="1">The sequence shown here is derived from an EMBL/GenBank/DDBJ whole genome shotgun (WGS) entry which is preliminary data.</text>
</comment>
<dbReference type="OrthoDB" id="267323at2759"/>
<proteinExistence type="predicted"/>
<reference evidence="2" key="1">
    <citation type="journal article" date="2015" name="Nat. Genet.">
        <title>The genome and transcriptome of the zoonotic hookworm Ancylostoma ceylanicum identify infection-specific gene families.</title>
        <authorList>
            <person name="Schwarz E.M."/>
            <person name="Hu Y."/>
            <person name="Antoshechkin I."/>
            <person name="Miller M.M."/>
            <person name="Sternberg P.W."/>
            <person name="Aroian R.V."/>
        </authorList>
    </citation>
    <scope>NUCLEOTIDE SEQUENCE</scope>
    <source>
        <strain evidence="2">HY135</strain>
    </source>
</reference>
<dbReference type="AlphaFoldDB" id="A0A016VQG3"/>
<evidence type="ECO:0000313" key="1">
    <source>
        <dbReference type="EMBL" id="EYC29292.1"/>
    </source>
</evidence>
<keyword evidence="2" id="KW-1185">Reference proteome</keyword>
<evidence type="ECO:0000313" key="2">
    <source>
        <dbReference type="Proteomes" id="UP000024635"/>
    </source>
</evidence>
<accession>A0A016VQG3</accession>
<protein>
    <submittedName>
        <fullName evidence="1">Uncharacterized protein</fullName>
    </submittedName>
</protein>
<organism evidence="1 2">
    <name type="scientific">Ancylostoma ceylanicum</name>
    <dbReference type="NCBI Taxonomy" id="53326"/>
    <lineage>
        <taxon>Eukaryota</taxon>
        <taxon>Metazoa</taxon>
        <taxon>Ecdysozoa</taxon>
        <taxon>Nematoda</taxon>
        <taxon>Chromadorea</taxon>
        <taxon>Rhabditida</taxon>
        <taxon>Rhabditina</taxon>
        <taxon>Rhabditomorpha</taxon>
        <taxon>Strongyloidea</taxon>
        <taxon>Ancylostomatidae</taxon>
        <taxon>Ancylostomatinae</taxon>
        <taxon>Ancylostoma</taxon>
    </lineage>
</organism>
<sequence>MGTLSSPNTSSTYMLKPWRRKFPWVLPLRSISRSNKAEARRRTLCLVTPSNIVLVAHSNPEIQIFYSHQLIAQNRQRAKYVTATVYLCALVKL</sequence>
<dbReference type="Proteomes" id="UP000024635">
    <property type="component" value="Unassembled WGS sequence"/>
</dbReference>
<name>A0A016VQG3_9BILA</name>
<gene>
    <name evidence="1" type="primary">Acey_s0006.g2891</name>
    <name evidence="1" type="ORF">Y032_0006g2891</name>
</gene>